<name>A0A542YGE6_9MICO</name>
<dbReference type="EMBL" id="VFOM01000001">
    <property type="protein sequence ID" value="TQL47163.1"/>
    <property type="molecule type" value="Genomic_DNA"/>
</dbReference>
<dbReference type="AlphaFoldDB" id="A0A542YGE6"/>
<keyword evidence="1" id="KW-0175">Coiled coil</keyword>
<comment type="caution">
    <text evidence="2">The sequence shown here is derived from an EMBL/GenBank/DDBJ whole genome shotgun (WGS) entry which is preliminary data.</text>
</comment>
<evidence type="ECO:0000256" key="1">
    <source>
        <dbReference type="SAM" id="Coils"/>
    </source>
</evidence>
<proteinExistence type="predicted"/>
<dbReference type="OrthoDB" id="3246562at2"/>
<dbReference type="Proteomes" id="UP000317998">
    <property type="component" value="Unassembled WGS sequence"/>
</dbReference>
<sequence length="624" mass="69159">MAIGYRAVFRLSDDDNAVKVAEDQVRSWLRDKKRKARGRDQLNATDWDGPGVHELGPGAILTVASLSDDRDGSHRQLLRFDETNAMGRWIVTVVASSLPNARGDKQVLHVELDKFGATVEEALAAAKPPRLVMHLLDSATVLDNETPLTSAPIIVRADNIEDVFDAIHDDRRMVSVVVAVPPGGVSDEVWQRTVGQLTRESVGVATAFAISESVVDVFAARLPESHSVPRGSVRTFAPRVNVGDPADAIRHRVLGANSFARAIKNGRVGGPLLTVHAQLARRRMVEAELPSDVRRAADLLIREEARISREAQVGRMATTAQQEHNSAPNVAAKQPKAAVVLRDWLRQRFSTMLQRWLQIDQVTPDAVDALDQFIAASADGYQVAREQIDGLLEARVRLNDEIQQLRDQVEEAELTASIESESARSSTREARILRSRLRDAERHADALVEPELQAFETPSDIEELLLRLDPDVSDSPVVSRVIFTGSESDAMEIAKRDPFGRVVNKMWDYVLVLHDYAQTRENGYQGSLHHYLSDPEITSRKCPVHRHAAGESEAVTTNAKMMSERIFTVPVAVHPDGKVAMLAHFKPTHSDTFAPRMHYFDDTANTGKIYVGYMGRHLTNSKTN</sequence>
<reference evidence="2 3" key="1">
    <citation type="submission" date="2019-06" db="EMBL/GenBank/DDBJ databases">
        <title>Sequencing the genomes of 1000 actinobacteria strains.</title>
        <authorList>
            <person name="Klenk H.-P."/>
        </authorList>
    </citation>
    <scope>NUCLEOTIDE SEQUENCE [LARGE SCALE GENOMIC DNA]</scope>
    <source>
        <strain evidence="2 3">DSM 26477</strain>
    </source>
</reference>
<evidence type="ECO:0000313" key="3">
    <source>
        <dbReference type="Proteomes" id="UP000317998"/>
    </source>
</evidence>
<keyword evidence="3" id="KW-1185">Reference proteome</keyword>
<accession>A0A542YGE6</accession>
<organism evidence="2 3">
    <name type="scientific">Homoserinimonas aerilata</name>
    <dbReference type="NCBI Taxonomy" id="1162970"/>
    <lineage>
        <taxon>Bacteria</taxon>
        <taxon>Bacillati</taxon>
        <taxon>Actinomycetota</taxon>
        <taxon>Actinomycetes</taxon>
        <taxon>Micrococcales</taxon>
        <taxon>Microbacteriaceae</taxon>
        <taxon>Homoserinimonas</taxon>
    </lineage>
</organism>
<gene>
    <name evidence="2" type="ORF">FB562_0211</name>
</gene>
<protein>
    <submittedName>
        <fullName evidence="2">Uncharacterized protein</fullName>
    </submittedName>
</protein>
<feature type="coiled-coil region" evidence="1">
    <location>
        <begin position="381"/>
        <end position="422"/>
    </location>
</feature>
<evidence type="ECO:0000313" key="2">
    <source>
        <dbReference type="EMBL" id="TQL47163.1"/>
    </source>
</evidence>